<dbReference type="InterPro" id="IPR001394">
    <property type="entry name" value="Peptidase_C19_UCH"/>
</dbReference>
<proteinExistence type="predicted"/>
<keyword evidence="3" id="KW-1185">Reference proteome</keyword>
<sequence>MTVHHIVPSNTDFSTTHRTQKGPLHLSLENEVIMIRLLAQYMVIAEGMAPPKRILFPTEKICMVWQQRQSVGAGLLNVGNTCFFNAVLQCLTYTPLLANYLLSQEHSKAFICFSCKAISDSYEVFLDIPLDIKAASSLTATLEDFVTPEQLDGENCFKCSKCEKNVAASKRFTIHCAPKVLTVCLKRFDCFTGGKISKVVEYPEYLDLHPYMSQADGEPLLYSLYAVLVHSGISCHEGHYFCYTKGYHSCRAFQEELPVGSCSQGCSGANLAEAEGTEQTFAVELQPPQPVCAMYRLRPLIEEEKEGEDKSSTL</sequence>
<dbReference type="PANTHER" id="PTHR24006:SF727">
    <property type="entry name" value="UBIQUITIN CARBOXYL-TERMINAL HYDROLASE 42"/>
    <property type="match status" value="1"/>
</dbReference>
<dbReference type="SUPFAM" id="SSF54001">
    <property type="entry name" value="Cysteine proteinases"/>
    <property type="match status" value="1"/>
</dbReference>
<dbReference type="PANTHER" id="PTHR24006">
    <property type="entry name" value="UBIQUITIN CARBOXYL-TERMINAL HYDROLASE"/>
    <property type="match status" value="1"/>
</dbReference>
<reference evidence="2" key="1">
    <citation type="submission" date="2019-10" db="EMBL/GenBank/DDBJ databases">
        <authorList>
            <person name="Soares A.E.R."/>
            <person name="Aleixo A."/>
            <person name="Schneider P."/>
            <person name="Miyaki C.Y."/>
            <person name="Schneider M.P."/>
            <person name="Mello C."/>
            <person name="Vasconcelos A.T.R."/>
        </authorList>
    </citation>
    <scope>NUCLEOTIDE SEQUENCE</scope>
    <source>
        <tissue evidence="2">Muscle</tissue>
    </source>
</reference>
<dbReference type="InterPro" id="IPR028889">
    <property type="entry name" value="USP"/>
</dbReference>
<dbReference type="InterPro" id="IPR050164">
    <property type="entry name" value="Peptidase_C19"/>
</dbReference>
<name>A0ABQ9DBX1_9PASS</name>
<dbReference type="Gene3D" id="3.90.70.10">
    <property type="entry name" value="Cysteine proteinases"/>
    <property type="match status" value="2"/>
</dbReference>
<feature type="domain" description="USP" evidence="1">
    <location>
        <begin position="1"/>
        <end position="298"/>
    </location>
</feature>
<dbReference type="PROSITE" id="PS00973">
    <property type="entry name" value="USP_2"/>
    <property type="match status" value="1"/>
</dbReference>
<comment type="caution">
    <text evidence="2">The sequence shown here is derived from an EMBL/GenBank/DDBJ whole genome shotgun (WGS) entry which is preliminary data.</text>
</comment>
<dbReference type="Pfam" id="PF00443">
    <property type="entry name" value="UCH"/>
    <property type="match status" value="2"/>
</dbReference>
<evidence type="ECO:0000313" key="3">
    <source>
        <dbReference type="Proteomes" id="UP001145742"/>
    </source>
</evidence>
<dbReference type="PROSITE" id="PS00972">
    <property type="entry name" value="USP_1"/>
    <property type="match status" value="1"/>
</dbReference>
<evidence type="ECO:0000259" key="1">
    <source>
        <dbReference type="PROSITE" id="PS50235"/>
    </source>
</evidence>
<evidence type="ECO:0000313" key="2">
    <source>
        <dbReference type="EMBL" id="KAJ7415914.1"/>
    </source>
</evidence>
<dbReference type="PROSITE" id="PS50235">
    <property type="entry name" value="USP_3"/>
    <property type="match status" value="1"/>
</dbReference>
<dbReference type="InterPro" id="IPR018200">
    <property type="entry name" value="USP_CS"/>
</dbReference>
<protein>
    <submittedName>
        <fullName evidence="2">Ubiquitin carboxyl-terminal hydrolase 42-like protein</fullName>
    </submittedName>
</protein>
<dbReference type="InterPro" id="IPR038765">
    <property type="entry name" value="Papain-like_cys_pep_sf"/>
</dbReference>
<dbReference type="EMBL" id="WHWB01033889">
    <property type="protein sequence ID" value="KAJ7415914.1"/>
    <property type="molecule type" value="Genomic_DNA"/>
</dbReference>
<organism evidence="2 3">
    <name type="scientific">Willisornis vidua</name>
    <name type="common">Xingu scale-backed antbird</name>
    <dbReference type="NCBI Taxonomy" id="1566151"/>
    <lineage>
        <taxon>Eukaryota</taxon>
        <taxon>Metazoa</taxon>
        <taxon>Chordata</taxon>
        <taxon>Craniata</taxon>
        <taxon>Vertebrata</taxon>
        <taxon>Euteleostomi</taxon>
        <taxon>Archelosauria</taxon>
        <taxon>Archosauria</taxon>
        <taxon>Dinosauria</taxon>
        <taxon>Saurischia</taxon>
        <taxon>Theropoda</taxon>
        <taxon>Coelurosauria</taxon>
        <taxon>Aves</taxon>
        <taxon>Neognathae</taxon>
        <taxon>Neoaves</taxon>
        <taxon>Telluraves</taxon>
        <taxon>Australaves</taxon>
        <taxon>Passeriformes</taxon>
        <taxon>Thamnophilidae</taxon>
        <taxon>Willisornis</taxon>
    </lineage>
</organism>
<dbReference type="Proteomes" id="UP001145742">
    <property type="component" value="Unassembled WGS sequence"/>
</dbReference>
<accession>A0ABQ9DBX1</accession>
<gene>
    <name evidence="2" type="ORF">WISP_75316</name>
</gene>